<protein>
    <submittedName>
        <fullName evidence="1">Uncharacterized protein</fullName>
    </submittedName>
</protein>
<accession>A0A9P7DFH8</accession>
<dbReference type="GeneID" id="64594156"/>
<keyword evidence="2" id="KW-1185">Reference proteome</keyword>
<comment type="caution">
    <text evidence="1">The sequence shown here is derived from an EMBL/GenBank/DDBJ whole genome shotgun (WGS) entry which is preliminary data.</text>
</comment>
<evidence type="ECO:0000313" key="2">
    <source>
        <dbReference type="Proteomes" id="UP000719766"/>
    </source>
</evidence>
<evidence type="ECO:0000313" key="1">
    <source>
        <dbReference type="EMBL" id="KAG1790756.1"/>
    </source>
</evidence>
<proteinExistence type="predicted"/>
<dbReference type="Proteomes" id="UP000719766">
    <property type="component" value="Unassembled WGS sequence"/>
</dbReference>
<dbReference type="AlphaFoldDB" id="A0A9P7DFH8"/>
<sequence length="207" mass="23606">MPTGCSFIWRSIWKELIYLNKASDMPWLGLELARHGGAEYRKWIELDRYLEDKSMNEIHYSGHVNRVYVRIPGNNIFVRNELVDHGSLGPGWSGSNSTNNGHVPPFTFNPAVYMGPRLFAIDQYTSRFIFQLGDIQVTDHFSSLHRTMSTAVVTDQILVSQAAAKLTGTDKTLLNNTTAIPCPDSRLLDPVIRHRTLSNNQWAKRFR</sequence>
<reference evidence="1" key="1">
    <citation type="journal article" date="2020" name="New Phytol.">
        <title>Comparative genomics reveals dynamic genome evolution in host specialist ectomycorrhizal fungi.</title>
        <authorList>
            <person name="Lofgren L.A."/>
            <person name="Nguyen N.H."/>
            <person name="Vilgalys R."/>
            <person name="Ruytinx J."/>
            <person name="Liao H.L."/>
            <person name="Branco S."/>
            <person name="Kuo A."/>
            <person name="LaButti K."/>
            <person name="Lipzen A."/>
            <person name="Andreopoulos W."/>
            <person name="Pangilinan J."/>
            <person name="Riley R."/>
            <person name="Hundley H."/>
            <person name="Na H."/>
            <person name="Barry K."/>
            <person name="Grigoriev I.V."/>
            <person name="Stajich J.E."/>
            <person name="Kennedy P.G."/>
        </authorList>
    </citation>
    <scope>NUCLEOTIDE SEQUENCE</scope>
    <source>
        <strain evidence="1">S12</strain>
    </source>
</reference>
<dbReference type="RefSeq" id="XP_041157689.1">
    <property type="nucleotide sequence ID" value="XM_041300392.1"/>
</dbReference>
<organism evidence="1 2">
    <name type="scientific">Suillus plorans</name>
    <dbReference type="NCBI Taxonomy" id="116603"/>
    <lineage>
        <taxon>Eukaryota</taxon>
        <taxon>Fungi</taxon>
        <taxon>Dikarya</taxon>
        <taxon>Basidiomycota</taxon>
        <taxon>Agaricomycotina</taxon>
        <taxon>Agaricomycetes</taxon>
        <taxon>Agaricomycetidae</taxon>
        <taxon>Boletales</taxon>
        <taxon>Suillineae</taxon>
        <taxon>Suillaceae</taxon>
        <taxon>Suillus</taxon>
    </lineage>
</organism>
<name>A0A9P7DFH8_9AGAM</name>
<gene>
    <name evidence="1" type="ORF">HD556DRAFT_1310308</name>
</gene>
<dbReference type="EMBL" id="JABBWE010000047">
    <property type="protein sequence ID" value="KAG1790756.1"/>
    <property type="molecule type" value="Genomic_DNA"/>
</dbReference>